<sequence>DNGLALVELEAPDETIPSDSGSSINVPSGPILFSQQTLSLLEKAMPGSSTLDEKIRKVVDMNKKLRQQVEETEHMLYARRQRNHEQQNAVNGTSNDDAQRDAAKQLAEIKFKLQEAERENNNHQANVVRLDSQMKRYKTQSEQSEQECTELKAQNRVLKKELRDKENALDEAKETNKHLQSRLEKLRNSRRMV</sequence>
<feature type="compositionally biased region" description="Basic and acidic residues" evidence="3">
    <location>
        <begin position="168"/>
        <end position="187"/>
    </location>
</feature>
<protein>
    <submittedName>
        <fullName evidence="5">Uncharacterized protein</fullName>
    </submittedName>
</protein>
<dbReference type="AlphaFoldDB" id="A0A914CG00"/>
<dbReference type="WBParaSite" id="ACRNAN_scaffold10032.g31452.t1">
    <property type="protein sequence ID" value="ACRNAN_scaffold10032.g31452.t1"/>
    <property type="gene ID" value="ACRNAN_scaffold10032.g31452"/>
</dbReference>
<dbReference type="Pfam" id="PF09738">
    <property type="entry name" value="LRRFIP"/>
    <property type="match status" value="1"/>
</dbReference>
<keyword evidence="4" id="KW-1185">Reference proteome</keyword>
<dbReference type="PANTHER" id="PTHR19212:SF0">
    <property type="entry name" value="LD07988P"/>
    <property type="match status" value="1"/>
</dbReference>
<organism evidence="4 5">
    <name type="scientific">Acrobeloides nanus</name>
    <dbReference type="NCBI Taxonomy" id="290746"/>
    <lineage>
        <taxon>Eukaryota</taxon>
        <taxon>Metazoa</taxon>
        <taxon>Ecdysozoa</taxon>
        <taxon>Nematoda</taxon>
        <taxon>Chromadorea</taxon>
        <taxon>Rhabditida</taxon>
        <taxon>Tylenchina</taxon>
        <taxon>Cephalobomorpha</taxon>
        <taxon>Cephaloboidea</taxon>
        <taxon>Cephalobidae</taxon>
        <taxon>Acrobeloides</taxon>
    </lineage>
</organism>
<proteinExistence type="inferred from homology"/>
<evidence type="ECO:0000313" key="5">
    <source>
        <dbReference type="WBParaSite" id="ACRNAN_scaffold10032.g31452.t1"/>
    </source>
</evidence>
<feature type="region of interest" description="Disordered" evidence="3">
    <location>
        <begin position="79"/>
        <end position="100"/>
    </location>
</feature>
<reference evidence="5" key="1">
    <citation type="submission" date="2022-11" db="UniProtKB">
        <authorList>
            <consortium name="WormBaseParasite"/>
        </authorList>
    </citation>
    <scope>IDENTIFICATION</scope>
</reference>
<comment type="similarity">
    <text evidence="1">Belongs to the LRRFIP family.</text>
</comment>
<accession>A0A914CG00</accession>
<keyword evidence="2" id="KW-0175">Coiled coil</keyword>
<evidence type="ECO:0000256" key="1">
    <source>
        <dbReference type="ARBA" id="ARBA00008275"/>
    </source>
</evidence>
<name>A0A914CG00_9BILA</name>
<feature type="compositionally biased region" description="Polar residues" evidence="3">
    <location>
        <begin position="86"/>
        <end position="96"/>
    </location>
</feature>
<evidence type="ECO:0000256" key="2">
    <source>
        <dbReference type="ARBA" id="ARBA00023054"/>
    </source>
</evidence>
<dbReference type="Proteomes" id="UP000887540">
    <property type="component" value="Unplaced"/>
</dbReference>
<dbReference type="InterPro" id="IPR019139">
    <property type="entry name" value="LRRFIP1/2"/>
</dbReference>
<evidence type="ECO:0000256" key="3">
    <source>
        <dbReference type="SAM" id="MobiDB-lite"/>
    </source>
</evidence>
<evidence type="ECO:0000313" key="4">
    <source>
        <dbReference type="Proteomes" id="UP000887540"/>
    </source>
</evidence>
<dbReference type="PANTHER" id="PTHR19212">
    <property type="entry name" value="LEUCINE RICH REPEAT IN FLII INTERACTING PROTEIN"/>
    <property type="match status" value="1"/>
</dbReference>
<dbReference type="GO" id="GO:0006355">
    <property type="term" value="P:regulation of DNA-templated transcription"/>
    <property type="evidence" value="ECO:0007669"/>
    <property type="project" value="InterPro"/>
</dbReference>
<feature type="region of interest" description="Disordered" evidence="3">
    <location>
        <begin position="168"/>
        <end position="193"/>
    </location>
</feature>